<dbReference type="InterPro" id="IPR002048">
    <property type="entry name" value="EF_hand_dom"/>
</dbReference>
<dbReference type="PROSITE" id="PS50222">
    <property type="entry name" value="EF_HAND_2"/>
    <property type="match status" value="2"/>
</dbReference>
<evidence type="ECO:0000256" key="1">
    <source>
        <dbReference type="ARBA" id="ARBA00022837"/>
    </source>
</evidence>
<dbReference type="CDD" id="cd00051">
    <property type="entry name" value="EFh"/>
    <property type="match status" value="1"/>
</dbReference>
<proteinExistence type="predicted"/>
<dbReference type="AlphaFoldDB" id="A0A4Y2IV75"/>
<comment type="caution">
    <text evidence="3">The sequence shown here is derived from an EMBL/GenBank/DDBJ whole genome shotgun (WGS) entry which is preliminary data.</text>
</comment>
<dbReference type="Proteomes" id="UP000499080">
    <property type="component" value="Unassembled WGS sequence"/>
</dbReference>
<dbReference type="InterPro" id="IPR018247">
    <property type="entry name" value="EF_Hand_1_Ca_BS"/>
</dbReference>
<sequence>MDSDGESERLYFGRTKYPHCKTCVCPQEVKVKSKVVVQTVPRKICRPPAPLPKKCCCACHCPLEKDGWKTKEEVRTSYHVEPKPSPTRVERRVHSDHKYTLLENWFKRVHLACRFDFDGNGLIDLFELQTMLKFLGVSVGDEYCRRLLDRADRDRDGSLTFPEVNILLL</sequence>
<evidence type="ECO:0000313" key="4">
    <source>
        <dbReference type="Proteomes" id="UP000499080"/>
    </source>
</evidence>
<keyword evidence="1" id="KW-0106">Calcium</keyword>
<organism evidence="3 4">
    <name type="scientific">Araneus ventricosus</name>
    <name type="common">Orbweaver spider</name>
    <name type="synonym">Epeira ventricosa</name>
    <dbReference type="NCBI Taxonomy" id="182803"/>
    <lineage>
        <taxon>Eukaryota</taxon>
        <taxon>Metazoa</taxon>
        <taxon>Ecdysozoa</taxon>
        <taxon>Arthropoda</taxon>
        <taxon>Chelicerata</taxon>
        <taxon>Arachnida</taxon>
        <taxon>Araneae</taxon>
        <taxon>Araneomorphae</taxon>
        <taxon>Entelegynae</taxon>
        <taxon>Araneoidea</taxon>
        <taxon>Araneidae</taxon>
        <taxon>Araneus</taxon>
    </lineage>
</organism>
<dbReference type="EMBL" id="BGPR01107790">
    <property type="protein sequence ID" value="GBM80796.1"/>
    <property type="molecule type" value="Genomic_DNA"/>
</dbReference>
<keyword evidence="4" id="KW-1185">Reference proteome</keyword>
<dbReference type="Gene3D" id="1.10.238.10">
    <property type="entry name" value="EF-hand"/>
    <property type="match status" value="1"/>
</dbReference>
<feature type="domain" description="EF-hand" evidence="2">
    <location>
        <begin position="139"/>
        <end position="169"/>
    </location>
</feature>
<dbReference type="PROSITE" id="PS00018">
    <property type="entry name" value="EF_HAND_1"/>
    <property type="match status" value="2"/>
</dbReference>
<protein>
    <recommendedName>
        <fullName evidence="2">EF-hand domain-containing protein</fullName>
    </recommendedName>
</protein>
<reference evidence="3 4" key="1">
    <citation type="journal article" date="2019" name="Sci. Rep.">
        <title>Orb-weaving spider Araneus ventricosus genome elucidates the spidroin gene catalogue.</title>
        <authorList>
            <person name="Kono N."/>
            <person name="Nakamura H."/>
            <person name="Ohtoshi R."/>
            <person name="Moran D.A.P."/>
            <person name="Shinohara A."/>
            <person name="Yoshida Y."/>
            <person name="Fujiwara M."/>
            <person name="Mori M."/>
            <person name="Tomita M."/>
            <person name="Arakawa K."/>
        </authorList>
    </citation>
    <scope>NUCLEOTIDE SEQUENCE [LARGE SCALE GENOMIC DNA]</scope>
</reference>
<dbReference type="GO" id="GO:0005509">
    <property type="term" value="F:calcium ion binding"/>
    <property type="evidence" value="ECO:0007669"/>
    <property type="project" value="InterPro"/>
</dbReference>
<gene>
    <name evidence="3" type="ORF">AVEN_169065_1</name>
</gene>
<dbReference type="OrthoDB" id="6433096at2759"/>
<feature type="domain" description="EF-hand" evidence="2">
    <location>
        <begin position="115"/>
        <end position="138"/>
    </location>
</feature>
<evidence type="ECO:0000259" key="2">
    <source>
        <dbReference type="PROSITE" id="PS50222"/>
    </source>
</evidence>
<feature type="non-terminal residue" evidence="3">
    <location>
        <position position="1"/>
    </location>
</feature>
<evidence type="ECO:0000313" key="3">
    <source>
        <dbReference type="EMBL" id="GBM80796.1"/>
    </source>
</evidence>
<dbReference type="SUPFAM" id="SSF47473">
    <property type="entry name" value="EF-hand"/>
    <property type="match status" value="1"/>
</dbReference>
<accession>A0A4Y2IV75</accession>
<dbReference type="InterPro" id="IPR011992">
    <property type="entry name" value="EF-hand-dom_pair"/>
</dbReference>
<name>A0A4Y2IV75_ARAVE</name>